<sequence>MAKIHLESEKLSLIKEGKMSESGNVESHGKHFDILNDLRLVPKFDEKDVDVFFTLFERIADTRGWTGPDRAVLLQCVLVGRAQEAFSMLSSSDCENYATVKATILKTYELVPEAYRQKFRNWKMGEKTHVEFARDLSTHFSRWCAASDVRTFEDLCSLMILEQFKCSVSENVALYINEQKVTSVSKAAVLADDFVLTHKVSADLYAVGATQDLSVTKKPVVFSRRSVSSYSDLGGSGGARELEDTCNFCHRKGHWKKDCWVLKSKKKTDSRVKPAACAAPAPNLKASNTSGIDLSITEKLDLSSYTPFLTKGYVSLVGSKANIPVT</sequence>
<feature type="non-terminal residue" evidence="3">
    <location>
        <position position="326"/>
    </location>
</feature>
<dbReference type="Pfam" id="PF02023">
    <property type="entry name" value="SCAN"/>
    <property type="match status" value="1"/>
</dbReference>
<protein>
    <submittedName>
        <fullName evidence="3">Uncharacterized protein LOC106511236</fullName>
    </submittedName>
</protein>
<evidence type="ECO:0000259" key="1">
    <source>
        <dbReference type="Pfam" id="PF02023"/>
    </source>
</evidence>
<dbReference type="Gene3D" id="4.10.60.10">
    <property type="entry name" value="Zinc finger, CCHC-type"/>
    <property type="match status" value="1"/>
</dbReference>
<dbReference type="SUPFAM" id="SSF47353">
    <property type="entry name" value="Retrovirus capsid dimerization domain-like"/>
    <property type="match status" value="1"/>
</dbReference>
<feature type="domain" description="SCAN box" evidence="1">
    <location>
        <begin position="112"/>
        <end position="198"/>
    </location>
</feature>
<proteinExistence type="predicted"/>
<keyword evidence="2" id="KW-1185">Reference proteome</keyword>
<dbReference type="AlphaFoldDB" id="A0A2I4AIY0"/>
<dbReference type="PANTHER" id="PTHR46888:SF13">
    <property type="entry name" value="RIBONUCLEASE H"/>
    <property type="match status" value="1"/>
</dbReference>
<dbReference type="Gene3D" id="1.10.4020.10">
    <property type="entry name" value="DNA breaking-rejoining enzymes"/>
    <property type="match status" value="1"/>
</dbReference>
<dbReference type="InterPro" id="IPR003309">
    <property type="entry name" value="SCAN_dom"/>
</dbReference>
<dbReference type="InterPro" id="IPR036875">
    <property type="entry name" value="Znf_CCHC_sf"/>
</dbReference>
<dbReference type="InParanoid" id="A0A2I4AIY0"/>
<dbReference type="InterPro" id="IPR038269">
    <property type="entry name" value="SCAN_sf"/>
</dbReference>
<dbReference type="KEGG" id="alim:106511236"/>
<dbReference type="GO" id="GO:0003676">
    <property type="term" value="F:nucleic acid binding"/>
    <property type="evidence" value="ECO:0007669"/>
    <property type="project" value="InterPro"/>
</dbReference>
<dbReference type="RefSeq" id="XP_013855442.1">
    <property type="nucleotide sequence ID" value="XM_013999988.1"/>
</dbReference>
<organism evidence="2 3">
    <name type="scientific">Austrofundulus limnaeus</name>
    <name type="common">Annual killifish</name>
    <dbReference type="NCBI Taxonomy" id="52670"/>
    <lineage>
        <taxon>Eukaryota</taxon>
        <taxon>Metazoa</taxon>
        <taxon>Chordata</taxon>
        <taxon>Craniata</taxon>
        <taxon>Vertebrata</taxon>
        <taxon>Euteleostomi</taxon>
        <taxon>Actinopterygii</taxon>
        <taxon>Neopterygii</taxon>
        <taxon>Teleostei</taxon>
        <taxon>Neoteleostei</taxon>
        <taxon>Acanthomorphata</taxon>
        <taxon>Ovalentaria</taxon>
        <taxon>Atherinomorphae</taxon>
        <taxon>Cyprinodontiformes</taxon>
        <taxon>Rivulidae</taxon>
        <taxon>Austrofundulus</taxon>
    </lineage>
</organism>
<dbReference type="Proteomes" id="UP000192220">
    <property type="component" value="Unplaced"/>
</dbReference>
<dbReference type="GeneID" id="106511236"/>
<dbReference type="STRING" id="52670.A0A2I4AIY0"/>
<name>A0A2I4AIY0_AUSLI</name>
<gene>
    <name evidence="3" type="primary">LOC106511236</name>
</gene>
<reference evidence="3" key="1">
    <citation type="submission" date="2025-08" db="UniProtKB">
        <authorList>
            <consortium name="RefSeq"/>
        </authorList>
    </citation>
    <scope>IDENTIFICATION</scope>
</reference>
<dbReference type="SUPFAM" id="SSF57756">
    <property type="entry name" value="Retrovirus zinc finger-like domains"/>
    <property type="match status" value="1"/>
</dbReference>
<dbReference type="OrthoDB" id="8959203at2759"/>
<evidence type="ECO:0000313" key="3">
    <source>
        <dbReference type="RefSeq" id="XP_013855442.1"/>
    </source>
</evidence>
<evidence type="ECO:0000313" key="2">
    <source>
        <dbReference type="Proteomes" id="UP000192220"/>
    </source>
</evidence>
<dbReference type="PANTHER" id="PTHR46888">
    <property type="entry name" value="ZINC KNUCKLE DOMAINCONTAINING PROTEIN-RELATED"/>
    <property type="match status" value="1"/>
</dbReference>
<accession>A0A2I4AIY0</accession>
<dbReference type="GO" id="GO:0008270">
    <property type="term" value="F:zinc ion binding"/>
    <property type="evidence" value="ECO:0007669"/>
    <property type="project" value="InterPro"/>
</dbReference>